<proteinExistence type="predicted"/>
<keyword evidence="2" id="KW-1185">Reference proteome</keyword>
<evidence type="ECO:0000313" key="2">
    <source>
        <dbReference type="Proteomes" id="UP001056120"/>
    </source>
</evidence>
<organism evidence="1 2">
    <name type="scientific">Smallanthus sonchifolius</name>
    <dbReference type="NCBI Taxonomy" id="185202"/>
    <lineage>
        <taxon>Eukaryota</taxon>
        <taxon>Viridiplantae</taxon>
        <taxon>Streptophyta</taxon>
        <taxon>Embryophyta</taxon>
        <taxon>Tracheophyta</taxon>
        <taxon>Spermatophyta</taxon>
        <taxon>Magnoliopsida</taxon>
        <taxon>eudicotyledons</taxon>
        <taxon>Gunneridae</taxon>
        <taxon>Pentapetalae</taxon>
        <taxon>asterids</taxon>
        <taxon>campanulids</taxon>
        <taxon>Asterales</taxon>
        <taxon>Asteraceae</taxon>
        <taxon>Asteroideae</taxon>
        <taxon>Heliantheae alliance</taxon>
        <taxon>Millerieae</taxon>
        <taxon>Smallanthus</taxon>
    </lineage>
</organism>
<comment type="caution">
    <text evidence="1">The sequence shown here is derived from an EMBL/GenBank/DDBJ whole genome shotgun (WGS) entry which is preliminary data.</text>
</comment>
<evidence type="ECO:0000313" key="1">
    <source>
        <dbReference type="EMBL" id="KAI3797358.1"/>
    </source>
</evidence>
<gene>
    <name evidence="1" type="ORF">L1987_32614</name>
</gene>
<dbReference type="Proteomes" id="UP001056120">
    <property type="component" value="Linkage Group LG11"/>
</dbReference>
<reference evidence="1 2" key="2">
    <citation type="journal article" date="2022" name="Mol. Ecol. Resour.">
        <title>The genomes of chicory, endive, great burdock and yacon provide insights into Asteraceae paleo-polyploidization history and plant inulin production.</title>
        <authorList>
            <person name="Fan W."/>
            <person name="Wang S."/>
            <person name="Wang H."/>
            <person name="Wang A."/>
            <person name="Jiang F."/>
            <person name="Liu H."/>
            <person name="Zhao H."/>
            <person name="Xu D."/>
            <person name="Zhang Y."/>
        </authorList>
    </citation>
    <scope>NUCLEOTIDE SEQUENCE [LARGE SCALE GENOMIC DNA]</scope>
    <source>
        <strain evidence="2">cv. Yunnan</strain>
        <tissue evidence="1">Leaves</tissue>
    </source>
</reference>
<reference evidence="2" key="1">
    <citation type="journal article" date="2022" name="Mol. Ecol. Resour.">
        <title>The genomes of chicory, endive, great burdock and yacon provide insights into Asteraceae palaeo-polyploidization history and plant inulin production.</title>
        <authorList>
            <person name="Fan W."/>
            <person name="Wang S."/>
            <person name="Wang H."/>
            <person name="Wang A."/>
            <person name="Jiang F."/>
            <person name="Liu H."/>
            <person name="Zhao H."/>
            <person name="Xu D."/>
            <person name="Zhang Y."/>
        </authorList>
    </citation>
    <scope>NUCLEOTIDE SEQUENCE [LARGE SCALE GENOMIC DNA]</scope>
    <source>
        <strain evidence="2">cv. Yunnan</strain>
    </source>
</reference>
<dbReference type="EMBL" id="CM042028">
    <property type="protein sequence ID" value="KAI3797358.1"/>
    <property type="molecule type" value="Genomic_DNA"/>
</dbReference>
<sequence length="116" mass="13308">MLSETSHIGDCSWTFQHTNRSSSSINASEVVKAMMIGRELSHREMWKQSHCKIGSRPLDKDLSCSSSLVENIDLEDVDLEGNIQEENLNWVDNRAPETLAKYEGYLMKKYGKERNK</sequence>
<protein>
    <submittedName>
        <fullName evidence="1">Uncharacterized protein</fullName>
    </submittedName>
</protein>
<accession>A0ACB9HPX7</accession>
<name>A0ACB9HPX7_9ASTR</name>